<dbReference type="EMBL" id="QZCH01000023">
    <property type="protein sequence ID" value="RJG41915.1"/>
    <property type="molecule type" value="Genomic_DNA"/>
</dbReference>
<dbReference type="Gene3D" id="1.10.357.10">
    <property type="entry name" value="Tetracycline Repressor, domain 2"/>
    <property type="match status" value="1"/>
</dbReference>
<dbReference type="SUPFAM" id="SSF48498">
    <property type="entry name" value="Tetracyclin repressor-like, C-terminal domain"/>
    <property type="match status" value="1"/>
</dbReference>
<sequence>MSEGLKTEIINKVIAALDEKTLTRTDLASIARATQVDFKDLVSLFKGDAGINFELAKQANRLLARFMSSADHQLPPAERLIDMGMMYLDFAETHPGLFNYMYTYDDKDKWEDISFAEIAHSNFALLQDTIKEGIEQGVFVKQYEPVMSLSAWSMIQGFAHIQSNKLSPFGGSLSREAKRQVMDSLYSGLLTDSYKDVYKR</sequence>
<evidence type="ECO:0000256" key="1">
    <source>
        <dbReference type="ARBA" id="ARBA00023015"/>
    </source>
</evidence>
<organism evidence="4 5">
    <name type="scientific">Motilimonas pumila</name>
    <dbReference type="NCBI Taxonomy" id="2303987"/>
    <lineage>
        <taxon>Bacteria</taxon>
        <taxon>Pseudomonadati</taxon>
        <taxon>Pseudomonadota</taxon>
        <taxon>Gammaproteobacteria</taxon>
        <taxon>Alteromonadales</taxon>
        <taxon>Alteromonadales genera incertae sedis</taxon>
        <taxon>Motilimonas</taxon>
    </lineage>
</organism>
<dbReference type="RefSeq" id="WP_119911720.1">
    <property type="nucleotide sequence ID" value="NZ_QZCH01000023.1"/>
</dbReference>
<accession>A0A418YBN1</accession>
<dbReference type="AlphaFoldDB" id="A0A418YBN1"/>
<keyword evidence="5" id="KW-1185">Reference proteome</keyword>
<reference evidence="4 5" key="2">
    <citation type="submission" date="2019-01" db="EMBL/GenBank/DDBJ databases">
        <title>Motilimonas pumilus sp. nov., isolated from the gut of sea cucumber (Apostichopus japonicus).</title>
        <authorList>
            <person name="Wang F.-Q."/>
            <person name="Ren L.-H."/>
            <person name="Lin Y.-W."/>
            <person name="Sun G.-H."/>
            <person name="Du Z.-J."/>
            <person name="Zhao J.-X."/>
            <person name="Liu X.-J."/>
            <person name="Liu L.-J."/>
        </authorList>
    </citation>
    <scope>NUCLEOTIDE SEQUENCE [LARGE SCALE GENOMIC DNA]</scope>
    <source>
        <strain evidence="4 5">PLHSC7-2</strain>
    </source>
</reference>
<comment type="caution">
    <text evidence="4">The sequence shown here is derived from an EMBL/GenBank/DDBJ whole genome shotgun (WGS) entry which is preliminary data.</text>
</comment>
<dbReference type="InterPro" id="IPR025996">
    <property type="entry name" value="MT1864/Rv1816-like_C"/>
</dbReference>
<evidence type="ECO:0000259" key="3">
    <source>
        <dbReference type="Pfam" id="PF13305"/>
    </source>
</evidence>
<evidence type="ECO:0000313" key="4">
    <source>
        <dbReference type="EMBL" id="RJG41915.1"/>
    </source>
</evidence>
<dbReference type="Proteomes" id="UP000283255">
    <property type="component" value="Unassembled WGS sequence"/>
</dbReference>
<reference evidence="4 5" key="1">
    <citation type="submission" date="2018-09" db="EMBL/GenBank/DDBJ databases">
        <authorList>
            <person name="Wang F."/>
        </authorList>
    </citation>
    <scope>NUCLEOTIDE SEQUENCE [LARGE SCALE GENOMIC DNA]</scope>
    <source>
        <strain evidence="4 5">PLHSC7-2</strain>
    </source>
</reference>
<name>A0A418YBN1_9GAMM</name>
<dbReference type="InterPro" id="IPR036271">
    <property type="entry name" value="Tet_transcr_reg_TetR-rel_C_sf"/>
</dbReference>
<feature type="domain" description="HTH-type transcriptional regulator MT1864/Rv1816-like C-terminal" evidence="3">
    <location>
        <begin position="82"/>
        <end position="165"/>
    </location>
</feature>
<protein>
    <submittedName>
        <fullName evidence="4">WHG domain-containing protein</fullName>
    </submittedName>
</protein>
<gene>
    <name evidence="4" type="ORF">D1Z90_15595</name>
</gene>
<keyword evidence="1" id="KW-0805">Transcription regulation</keyword>
<proteinExistence type="predicted"/>
<dbReference type="Pfam" id="PF13305">
    <property type="entry name" value="TetR_C_33"/>
    <property type="match status" value="1"/>
</dbReference>
<evidence type="ECO:0000313" key="5">
    <source>
        <dbReference type="Proteomes" id="UP000283255"/>
    </source>
</evidence>
<keyword evidence="2" id="KW-0804">Transcription</keyword>
<evidence type="ECO:0000256" key="2">
    <source>
        <dbReference type="ARBA" id="ARBA00023163"/>
    </source>
</evidence>
<dbReference type="OrthoDB" id="7056813at2"/>